<feature type="region of interest" description="Disordered" evidence="21">
    <location>
        <begin position="540"/>
        <end position="573"/>
    </location>
</feature>
<dbReference type="Gene3D" id="3.30.1490.70">
    <property type="match status" value="1"/>
</dbReference>
<evidence type="ECO:0000256" key="15">
    <source>
        <dbReference type="ARBA" id="ARBA00023172"/>
    </source>
</evidence>
<evidence type="ECO:0000256" key="12">
    <source>
        <dbReference type="ARBA" id="ARBA00022840"/>
    </source>
</evidence>
<evidence type="ECO:0000256" key="17">
    <source>
        <dbReference type="ARBA" id="ARBA00023211"/>
    </source>
</evidence>
<evidence type="ECO:0000256" key="1">
    <source>
        <dbReference type="ARBA" id="ARBA00001936"/>
    </source>
</evidence>
<dbReference type="InterPro" id="IPR052171">
    <property type="entry name" value="NHEJ_LigD"/>
</dbReference>
<feature type="domain" description="ATP-dependent DNA ligase family profile" evidence="22">
    <location>
        <begin position="337"/>
        <end position="458"/>
    </location>
</feature>
<dbReference type="InterPro" id="IPR012340">
    <property type="entry name" value="NA-bd_OB-fold"/>
</dbReference>
<keyword evidence="12" id="KW-0067">ATP-binding</keyword>
<evidence type="ECO:0000313" key="23">
    <source>
        <dbReference type="EMBL" id="UWU18247.1"/>
    </source>
</evidence>
<evidence type="ECO:0000256" key="9">
    <source>
        <dbReference type="ARBA" id="ARBA00022763"/>
    </source>
</evidence>
<keyword evidence="24" id="KW-1185">Reference proteome</keyword>
<dbReference type="Proteomes" id="UP001060123">
    <property type="component" value="Plasmid pWSM1592_1"/>
</dbReference>
<dbReference type="Pfam" id="PF04679">
    <property type="entry name" value="DNA_ligase_A_C"/>
    <property type="match status" value="1"/>
</dbReference>
<evidence type="ECO:0000256" key="18">
    <source>
        <dbReference type="ARBA" id="ARBA00023268"/>
    </source>
</evidence>
<dbReference type="GO" id="GO:0003910">
    <property type="term" value="F:DNA ligase (ATP) activity"/>
    <property type="evidence" value="ECO:0007669"/>
    <property type="project" value="UniProtKB-EC"/>
</dbReference>
<evidence type="ECO:0000256" key="3">
    <source>
        <dbReference type="ARBA" id="ARBA00022598"/>
    </source>
</evidence>
<organism evidence="23 24">
    <name type="scientific">Rhizobium sullae</name>
    <name type="common">Rhizobium hedysari</name>
    <dbReference type="NCBI Taxonomy" id="50338"/>
    <lineage>
        <taxon>Bacteria</taxon>
        <taxon>Pseudomonadati</taxon>
        <taxon>Pseudomonadota</taxon>
        <taxon>Alphaproteobacteria</taxon>
        <taxon>Hyphomicrobiales</taxon>
        <taxon>Rhizobiaceae</taxon>
        <taxon>Rhizobium/Agrobacterium group</taxon>
        <taxon>Rhizobium</taxon>
    </lineage>
</organism>
<keyword evidence="5" id="KW-0548">Nucleotidyltransferase</keyword>
<keyword evidence="16" id="KW-0234">DNA repair</keyword>
<keyword evidence="3 23" id="KW-0436">Ligase</keyword>
<dbReference type="Pfam" id="PF13298">
    <property type="entry name" value="LigD_N"/>
    <property type="match status" value="1"/>
</dbReference>
<evidence type="ECO:0000256" key="16">
    <source>
        <dbReference type="ARBA" id="ARBA00023204"/>
    </source>
</evidence>
<dbReference type="InterPro" id="IPR014143">
    <property type="entry name" value="NHEJ_ligase_prk"/>
</dbReference>
<dbReference type="Gene3D" id="2.40.50.140">
    <property type="entry name" value="Nucleic acid-binding proteins"/>
    <property type="match status" value="1"/>
</dbReference>
<dbReference type="CDD" id="cd07906">
    <property type="entry name" value="Adenylation_DNA_ligase_LigD_LigC"/>
    <property type="match status" value="1"/>
</dbReference>
<gene>
    <name evidence="23" type="primary">ligD</name>
    <name evidence="23" type="ORF">N2599_23605</name>
</gene>
<dbReference type="PANTHER" id="PTHR42705">
    <property type="entry name" value="BIFUNCTIONAL NON-HOMOLOGOUS END JOINING PROTEIN LIGD"/>
    <property type="match status" value="1"/>
</dbReference>
<dbReference type="InterPro" id="IPR014144">
    <property type="entry name" value="LigD_PE_domain"/>
</dbReference>
<evidence type="ECO:0000256" key="8">
    <source>
        <dbReference type="ARBA" id="ARBA00022741"/>
    </source>
</evidence>
<feature type="compositionally biased region" description="Basic and acidic residues" evidence="21">
    <location>
        <begin position="16"/>
        <end position="27"/>
    </location>
</feature>
<keyword evidence="7" id="KW-0479">Metal-binding</keyword>
<feature type="compositionally biased region" description="Basic and acidic residues" evidence="21">
    <location>
        <begin position="540"/>
        <end position="558"/>
    </location>
</feature>
<keyword evidence="11" id="KW-0269">Exonuclease</keyword>
<dbReference type="NCBIfam" id="NF004628">
    <property type="entry name" value="PRK05972.1"/>
    <property type="match status" value="1"/>
</dbReference>
<keyword evidence="4" id="KW-0808">Transferase</keyword>
<evidence type="ECO:0000256" key="6">
    <source>
        <dbReference type="ARBA" id="ARBA00022722"/>
    </source>
</evidence>
<evidence type="ECO:0000256" key="14">
    <source>
        <dbReference type="ARBA" id="ARBA00023125"/>
    </source>
</evidence>
<evidence type="ECO:0000256" key="2">
    <source>
        <dbReference type="ARBA" id="ARBA00012727"/>
    </source>
</evidence>
<keyword evidence="17" id="KW-0464">Manganese</keyword>
<dbReference type="Pfam" id="PF01068">
    <property type="entry name" value="DNA_ligase_A_M"/>
    <property type="match status" value="1"/>
</dbReference>
<dbReference type="PANTHER" id="PTHR42705:SF2">
    <property type="entry name" value="BIFUNCTIONAL NON-HOMOLOGOUS END JOINING PROTEIN LIGD"/>
    <property type="match status" value="1"/>
</dbReference>
<dbReference type="NCBIfam" id="TIGR02776">
    <property type="entry name" value="NHEJ_ligase_prk"/>
    <property type="match status" value="1"/>
</dbReference>
<keyword evidence="8" id="KW-0547">Nucleotide-binding</keyword>
<dbReference type="NCBIfam" id="TIGR02778">
    <property type="entry name" value="ligD_pol"/>
    <property type="match status" value="1"/>
</dbReference>
<proteinExistence type="predicted"/>
<keyword evidence="23" id="KW-0614">Plasmid</keyword>
<dbReference type="EMBL" id="CP104144">
    <property type="protein sequence ID" value="UWU18247.1"/>
    <property type="molecule type" value="Genomic_DNA"/>
</dbReference>
<keyword evidence="18" id="KW-0511">Multifunctional enzyme</keyword>
<comment type="cofactor">
    <cofactor evidence="1">
        <name>Mn(2+)</name>
        <dbReference type="ChEBI" id="CHEBI:29035"/>
    </cofactor>
</comment>
<evidence type="ECO:0000256" key="5">
    <source>
        <dbReference type="ARBA" id="ARBA00022695"/>
    </source>
</evidence>
<evidence type="ECO:0000256" key="11">
    <source>
        <dbReference type="ARBA" id="ARBA00022839"/>
    </source>
</evidence>
<feature type="region of interest" description="Disordered" evidence="21">
    <location>
        <begin position="1"/>
        <end position="32"/>
    </location>
</feature>
<keyword evidence="15" id="KW-0233">DNA recombination</keyword>
<geneLocation type="plasmid" evidence="23 24">
    <name>pWSM1592_1</name>
</geneLocation>
<dbReference type="InterPro" id="IPR012310">
    <property type="entry name" value="DNA_ligase_ATP-dep_cent"/>
</dbReference>
<reference evidence="23" key="1">
    <citation type="submission" date="2022-09" db="EMBL/GenBank/DDBJ databases">
        <title>Australian commercial rhizobial inoculants.</title>
        <authorList>
            <person name="Kohlmeier M.G."/>
            <person name="O'Hara G.W."/>
            <person name="Colombi E."/>
            <person name="Ramsay J.P."/>
            <person name="Terpolilli J."/>
        </authorList>
    </citation>
    <scope>NUCLEOTIDE SEQUENCE</scope>
    <source>
        <strain evidence="23">WSM1592</strain>
        <plasmid evidence="23">pWSM1592_1</plasmid>
    </source>
</reference>
<dbReference type="RefSeq" id="WP_027513927.1">
    <property type="nucleotide sequence ID" value="NZ_CP104144.1"/>
</dbReference>
<protein>
    <recommendedName>
        <fullName evidence="2">DNA ligase (ATP)</fullName>
        <ecNumber evidence="2">6.5.1.1</ecNumber>
    </recommendedName>
    <alternativeName>
        <fullName evidence="19">NHEJ DNA polymerase</fullName>
    </alternativeName>
</protein>
<dbReference type="InterPro" id="IPR012309">
    <property type="entry name" value="DNA_ligase_ATP-dep_C"/>
</dbReference>
<evidence type="ECO:0000256" key="7">
    <source>
        <dbReference type="ARBA" id="ARBA00022723"/>
    </source>
</evidence>
<dbReference type="Gene3D" id="3.90.920.10">
    <property type="entry name" value="DNA primase, PRIM domain"/>
    <property type="match status" value="1"/>
</dbReference>
<keyword evidence="10" id="KW-0378">Hydrolase</keyword>
<sequence>MASDKLSTYRSKRDFRKTAEPAGERPIARSNRPRFVIQKHDATRLHYDLRLELDGVFKSWAVTKGPSLDPHDKRLAVEVEDHPLDYGDFEGTIPKGQYGGGTVMLWDRGYWKPEGKKNPKQALAKGDFKFTLEGKRLNGGFVLVRMGDDRERGKRNNWLLIKHHDAFSVGEDGAAILEENDTSVASGRTMEMIAAGKGRKPKPFIVTGGNVQADAVWDSHQGLAAEERKSDVRAGKTSVTPEDLPDFIAPQLCQTLERPPAGAGWIHEIKFDGYRIQMRVLNGDATLKTRKGLDWTARYREIAEAASALPDSIIDGEICALDENGAPDFAALQAALSEGKTGNLVYFAFDLLYDGGEDLRSLPLVDRKVRLQNLLSDAGNDPRIRFVEYFETGGDAVLRSACKLSLEGIISKQVDAPYQSGRRGTWAKSKCRVGHEVVIGAYAKANGRFRSLLVGVYHDDHFVYVGRVGTGFGAKKVETLLPSLKALERAKSPFAGIGAPKKEAEVTWLKPELVAEIEFAGWTADGLVRQAAFKGLRADKPAREVEAERPAKPSKADLPEPAPTTAAERTARRKGVKPNVMGVLISNPDKPLWPDANDGEPVTKEKLARYYEAVGSWMIEHIRGRPCSIIRAPDGIGGEQFFQRHAMPGTSNLLELVKVFGDKKPYLQIDRVEGLAAVAQAGAVELHPWNCEPGHPEVPGRLVFDLDPGPDVAFSAVVAAAREMRDRLAEFGLISFCKTTGGKGLHVVTPLAVSKRKPLSWAEAKRFAQAVCQQMASDNPGLYLIKMTKSLRNGRIFLDYLRNDRMATAVAPLSPRARPGATISMPLTWTQVKSGLDPKRFTIRTVPALLMKSSAWEDYCNGQRPLEQAIKRLGKARVAA</sequence>
<dbReference type="NCBIfam" id="TIGR02779">
    <property type="entry name" value="NHEJ_ligase_lig"/>
    <property type="match status" value="1"/>
</dbReference>
<keyword evidence="13" id="KW-0239">DNA-directed DNA polymerase</keyword>
<dbReference type="InterPro" id="IPR014146">
    <property type="entry name" value="LigD_ligase_dom"/>
</dbReference>
<evidence type="ECO:0000256" key="21">
    <source>
        <dbReference type="SAM" id="MobiDB-lite"/>
    </source>
</evidence>
<evidence type="ECO:0000256" key="13">
    <source>
        <dbReference type="ARBA" id="ARBA00022932"/>
    </source>
</evidence>
<dbReference type="SUPFAM" id="SSF50249">
    <property type="entry name" value="Nucleic acid-binding proteins"/>
    <property type="match status" value="1"/>
</dbReference>
<evidence type="ECO:0000256" key="19">
    <source>
        <dbReference type="ARBA" id="ARBA00029943"/>
    </source>
</evidence>
<evidence type="ECO:0000256" key="10">
    <source>
        <dbReference type="ARBA" id="ARBA00022801"/>
    </source>
</evidence>
<dbReference type="NCBIfam" id="TIGR02777">
    <property type="entry name" value="LigD_PE_dom"/>
    <property type="match status" value="1"/>
</dbReference>
<keyword evidence="14" id="KW-0238">DNA-binding</keyword>
<dbReference type="EC" id="6.5.1.1" evidence="2"/>
<comment type="catalytic activity">
    <reaction evidence="20">
        <text>ATP + (deoxyribonucleotide)n-3'-hydroxyl + 5'-phospho-(deoxyribonucleotide)m = (deoxyribonucleotide)n+m + AMP + diphosphate.</text>
        <dbReference type="EC" id="6.5.1.1"/>
    </reaction>
</comment>
<evidence type="ECO:0000256" key="20">
    <source>
        <dbReference type="ARBA" id="ARBA00034003"/>
    </source>
</evidence>
<evidence type="ECO:0000259" key="22">
    <source>
        <dbReference type="PROSITE" id="PS50160"/>
    </source>
</evidence>
<dbReference type="CDD" id="cd07971">
    <property type="entry name" value="OBF_DNA_ligase_LigD"/>
    <property type="match status" value="1"/>
</dbReference>
<keyword evidence="9" id="KW-0227">DNA damage</keyword>
<dbReference type="SUPFAM" id="SSF56091">
    <property type="entry name" value="DNA ligase/mRNA capping enzyme, catalytic domain"/>
    <property type="match status" value="1"/>
</dbReference>
<dbReference type="Pfam" id="PF21686">
    <property type="entry name" value="LigD_Prim-Pol"/>
    <property type="match status" value="1"/>
</dbReference>
<evidence type="ECO:0000256" key="4">
    <source>
        <dbReference type="ARBA" id="ARBA00022679"/>
    </source>
</evidence>
<keyword evidence="6" id="KW-0540">Nuclease</keyword>
<accession>A0ABY5XVA3</accession>
<evidence type="ECO:0000313" key="24">
    <source>
        <dbReference type="Proteomes" id="UP001060123"/>
    </source>
</evidence>
<dbReference type="InterPro" id="IPR014145">
    <property type="entry name" value="LigD_pol_dom"/>
</dbReference>
<dbReference type="PROSITE" id="PS50160">
    <property type="entry name" value="DNA_LIGASE_A3"/>
    <property type="match status" value="1"/>
</dbReference>
<dbReference type="Gene3D" id="3.30.470.30">
    <property type="entry name" value="DNA ligase/mRNA capping enzyme"/>
    <property type="match status" value="1"/>
</dbReference>
<name>A0ABY5XVA3_RHISU</name>